<keyword evidence="3" id="KW-1185">Reference proteome</keyword>
<dbReference type="EMBL" id="JROU02001774">
    <property type="protein sequence ID" value="OEH75269.1"/>
    <property type="molecule type" value="Genomic_DNA"/>
</dbReference>
<dbReference type="InParanoid" id="A0A1D3CVP0"/>
<comment type="caution">
    <text evidence="2">The sequence shown here is derived from an EMBL/GenBank/DDBJ whole genome shotgun (WGS) entry which is preliminary data.</text>
</comment>
<sequence length="333" mass="38062">MSGYKHRLGQPPAASAAILHQLRLATKKRVFTLPDIDYDASLPDVQRQLTDLLGAVVLLPPGIPKLVRLLRAFFRFYTLQFDSIGCALNIGGQSLLPVSKAEQFNGPPYPKRSLPWQPSEWEGVWGGKVPQEKGVADESAWLSSGRSSQWLGKRPFLTILDPLESHRILGCQRHTGDITASELLRSALITGGPHWFECERRGGAPLRRQHTLLGALFEVYSWPRHCRRSASKEKPTRYRVYRHELLARARNSISCMRGPHPRTWRWGPPPSGWGELLNGLQALHVRQKRQQKLHQVEGEISRRMQKKQQQKRQEEDQRLAELREIALQEQALR</sequence>
<protein>
    <submittedName>
        <fullName evidence="2">Uncharacterized protein</fullName>
    </submittedName>
</protein>
<dbReference type="VEuPathDB" id="ToxoDB:cyc_07361"/>
<dbReference type="AlphaFoldDB" id="A0A1D3CVP0"/>
<feature type="region of interest" description="Disordered" evidence="1">
    <location>
        <begin position="296"/>
        <end position="316"/>
    </location>
</feature>
<organism evidence="2 3">
    <name type="scientific">Cyclospora cayetanensis</name>
    <dbReference type="NCBI Taxonomy" id="88456"/>
    <lineage>
        <taxon>Eukaryota</taxon>
        <taxon>Sar</taxon>
        <taxon>Alveolata</taxon>
        <taxon>Apicomplexa</taxon>
        <taxon>Conoidasida</taxon>
        <taxon>Coccidia</taxon>
        <taxon>Eucoccidiorida</taxon>
        <taxon>Eimeriorina</taxon>
        <taxon>Eimeriidae</taxon>
        <taxon>Cyclospora</taxon>
    </lineage>
</organism>
<proteinExistence type="predicted"/>
<evidence type="ECO:0000313" key="3">
    <source>
        <dbReference type="Proteomes" id="UP000095192"/>
    </source>
</evidence>
<evidence type="ECO:0000256" key="1">
    <source>
        <dbReference type="SAM" id="MobiDB-lite"/>
    </source>
</evidence>
<dbReference type="VEuPathDB" id="ToxoDB:LOC34618299"/>
<accession>A0A1D3CVP0</accession>
<dbReference type="Proteomes" id="UP000095192">
    <property type="component" value="Unassembled WGS sequence"/>
</dbReference>
<evidence type="ECO:0000313" key="2">
    <source>
        <dbReference type="EMBL" id="OEH75269.1"/>
    </source>
</evidence>
<gene>
    <name evidence="2" type="ORF">cyc_07361</name>
</gene>
<name>A0A1D3CVP0_9EIME</name>
<reference evidence="2 3" key="1">
    <citation type="journal article" date="2016" name="BMC Genomics">
        <title>Comparative genomics reveals Cyclospora cayetanensis possesses coccidia-like metabolism and invasion components but unique surface antigens.</title>
        <authorList>
            <person name="Liu S."/>
            <person name="Wang L."/>
            <person name="Zheng H."/>
            <person name="Xu Z."/>
            <person name="Roellig D.M."/>
            <person name="Li N."/>
            <person name="Frace M.A."/>
            <person name="Tang K."/>
            <person name="Arrowood M.J."/>
            <person name="Moss D.M."/>
            <person name="Zhang L."/>
            <person name="Feng Y."/>
            <person name="Xiao L."/>
        </authorList>
    </citation>
    <scope>NUCLEOTIDE SEQUENCE [LARGE SCALE GENOMIC DNA]</scope>
    <source>
        <strain evidence="2 3">CHN_HEN01</strain>
    </source>
</reference>